<feature type="region of interest" description="Disordered" evidence="4">
    <location>
        <begin position="19"/>
        <end position="83"/>
    </location>
</feature>
<evidence type="ECO:0000259" key="5">
    <source>
        <dbReference type="PROSITE" id="PS51158"/>
    </source>
</evidence>
<dbReference type="Proteomes" id="UP000001072">
    <property type="component" value="Unassembled WGS sequence"/>
</dbReference>
<evidence type="ECO:0000256" key="3">
    <source>
        <dbReference type="ARBA" id="ARBA00022777"/>
    </source>
</evidence>
<evidence type="ECO:0000313" key="7">
    <source>
        <dbReference type="Proteomes" id="UP000001072"/>
    </source>
</evidence>
<dbReference type="HOGENOM" id="CLU_687126_0_0_1"/>
<feature type="domain" description="Alpha-type protein kinase" evidence="5">
    <location>
        <begin position="154"/>
        <end position="390"/>
    </location>
</feature>
<keyword evidence="7" id="KW-1185">Reference proteome</keyword>
<gene>
    <name evidence="6" type="ORF">MELLADRAFT_111723</name>
</gene>
<dbReference type="RefSeq" id="XP_007416142.1">
    <property type="nucleotide sequence ID" value="XM_007416080.1"/>
</dbReference>
<feature type="compositionally biased region" description="Low complexity" evidence="4">
    <location>
        <begin position="35"/>
        <end position="54"/>
    </location>
</feature>
<evidence type="ECO:0000313" key="6">
    <source>
        <dbReference type="EMBL" id="EGG00495.1"/>
    </source>
</evidence>
<feature type="compositionally biased region" description="Polar residues" evidence="4">
    <location>
        <begin position="20"/>
        <end position="34"/>
    </location>
</feature>
<keyword evidence="3" id="KW-0418">Kinase</keyword>
<name>F4S4B6_MELLP</name>
<evidence type="ECO:0000256" key="4">
    <source>
        <dbReference type="SAM" id="MobiDB-lite"/>
    </source>
</evidence>
<organism evidence="7">
    <name type="scientific">Melampsora larici-populina (strain 98AG31 / pathotype 3-4-7)</name>
    <name type="common">Poplar leaf rust fungus</name>
    <dbReference type="NCBI Taxonomy" id="747676"/>
    <lineage>
        <taxon>Eukaryota</taxon>
        <taxon>Fungi</taxon>
        <taxon>Dikarya</taxon>
        <taxon>Basidiomycota</taxon>
        <taxon>Pucciniomycotina</taxon>
        <taxon>Pucciniomycetes</taxon>
        <taxon>Pucciniales</taxon>
        <taxon>Melampsoraceae</taxon>
        <taxon>Melampsora</taxon>
    </lineage>
</organism>
<accession>F4S4B6</accession>
<dbReference type="PROSITE" id="PS51158">
    <property type="entry name" value="ALPHA_KINASE"/>
    <property type="match status" value="1"/>
</dbReference>
<dbReference type="InParanoid" id="F4S4B6"/>
<protein>
    <recommendedName>
        <fullName evidence="5">Alpha-type protein kinase domain-containing protein</fullName>
    </recommendedName>
</protein>
<dbReference type="EMBL" id="GL883146">
    <property type="protein sequence ID" value="EGG00495.1"/>
    <property type="molecule type" value="Genomic_DNA"/>
</dbReference>
<proteinExistence type="predicted"/>
<dbReference type="Pfam" id="PF02816">
    <property type="entry name" value="Alpha_kinase"/>
    <property type="match status" value="1"/>
</dbReference>
<dbReference type="GO" id="GO:0004674">
    <property type="term" value="F:protein serine/threonine kinase activity"/>
    <property type="evidence" value="ECO:0007669"/>
    <property type="project" value="UniProtKB-KW"/>
</dbReference>
<dbReference type="VEuPathDB" id="FungiDB:MELLADRAFT_111723"/>
<evidence type="ECO:0000256" key="2">
    <source>
        <dbReference type="ARBA" id="ARBA00022679"/>
    </source>
</evidence>
<dbReference type="InterPro" id="IPR011009">
    <property type="entry name" value="Kinase-like_dom_sf"/>
</dbReference>
<keyword evidence="2" id="KW-0808">Transferase</keyword>
<dbReference type="GO" id="GO:0005524">
    <property type="term" value="F:ATP binding"/>
    <property type="evidence" value="ECO:0007669"/>
    <property type="project" value="InterPro"/>
</dbReference>
<dbReference type="OrthoDB" id="2513966at2759"/>
<evidence type="ECO:0000256" key="1">
    <source>
        <dbReference type="ARBA" id="ARBA00022527"/>
    </source>
</evidence>
<keyword evidence="1" id="KW-0723">Serine/threonine-protein kinase</keyword>
<dbReference type="Gene3D" id="3.20.200.10">
    <property type="entry name" value="MHCK/EF2 kinase"/>
    <property type="match status" value="1"/>
</dbReference>
<dbReference type="SUPFAM" id="SSF56112">
    <property type="entry name" value="Protein kinase-like (PK-like)"/>
    <property type="match status" value="1"/>
</dbReference>
<dbReference type="KEGG" id="mlr:MELLADRAFT_111723"/>
<reference evidence="7" key="1">
    <citation type="journal article" date="2011" name="Proc. Natl. Acad. Sci. U.S.A.">
        <title>Obligate biotrophy features unraveled by the genomic analysis of rust fungi.</title>
        <authorList>
            <person name="Duplessis S."/>
            <person name="Cuomo C.A."/>
            <person name="Lin Y.-C."/>
            <person name="Aerts A."/>
            <person name="Tisserant E."/>
            <person name="Veneault-Fourrey C."/>
            <person name="Joly D.L."/>
            <person name="Hacquard S."/>
            <person name="Amselem J."/>
            <person name="Cantarel B.L."/>
            <person name="Chiu R."/>
            <person name="Coutinho P.M."/>
            <person name="Feau N."/>
            <person name="Field M."/>
            <person name="Frey P."/>
            <person name="Gelhaye E."/>
            <person name="Goldberg J."/>
            <person name="Grabherr M.G."/>
            <person name="Kodira C.D."/>
            <person name="Kohler A."/>
            <person name="Kuees U."/>
            <person name="Lindquist E.A."/>
            <person name="Lucas S.M."/>
            <person name="Mago R."/>
            <person name="Mauceli E."/>
            <person name="Morin E."/>
            <person name="Murat C."/>
            <person name="Pangilinan J.L."/>
            <person name="Park R."/>
            <person name="Pearson M."/>
            <person name="Quesneville H."/>
            <person name="Rouhier N."/>
            <person name="Sakthikumar S."/>
            <person name="Salamov A.A."/>
            <person name="Schmutz J."/>
            <person name="Selles B."/>
            <person name="Shapiro H."/>
            <person name="Tanguay P."/>
            <person name="Tuskan G.A."/>
            <person name="Henrissat B."/>
            <person name="Van de Peer Y."/>
            <person name="Rouze P."/>
            <person name="Ellis J.G."/>
            <person name="Dodds P.N."/>
            <person name="Schein J.E."/>
            <person name="Zhong S."/>
            <person name="Hamelin R.C."/>
            <person name="Grigoriev I.V."/>
            <person name="Szabo L.J."/>
            <person name="Martin F."/>
        </authorList>
    </citation>
    <scope>NUCLEOTIDE SEQUENCE [LARGE SCALE GENOMIC DNA]</scope>
    <source>
        <strain evidence="7">98AG31 / pathotype 3-4-7</strain>
    </source>
</reference>
<dbReference type="GeneID" id="18924468"/>
<dbReference type="InterPro" id="IPR004166">
    <property type="entry name" value="a-kinase_dom"/>
</dbReference>
<dbReference type="AlphaFoldDB" id="F4S4B6"/>
<sequence>MPSRNNISMTSALLPYVNDGISSLTNSDPVSESQEATTAESTPPAATSLTTPAENDYCKDGGQGMVNHKSHQTQNNDSPKDMKTTYNIIPTINKISRKAARAPQAIQTPALPSGLVQVQQKPPAETKVVVKKETNHTPPINFENWGPVYKPSEKYELTTSYVGFEAVGTDLVGHLREFNNWIFRKIEFHASTVENTMIGKHHRRWPDNSISVAREEAMELAQANVYVAMMLEQFQHALRDCKTAKAISMKSRNFQTESQLLKVSPTYILQPIGALSAKESSWVVCQAPWDSSHVSYVHQYKFRSNDSQHKRWKNLVHVFLHFINHRSGGKTLVVKLDCNRNGHISGLHCFDKDNSQHLVEDSDEIQRAFKHFVEDHQCNQVCVMLKMAPIISTHAKSADLV</sequence>